<evidence type="ECO:0000256" key="4">
    <source>
        <dbReference type="ARBA" id="ARBA00022448"/>
    </source>
</evidence>
<feature type="transmembrane region" description="Helical" evidence="18">
    <location>
        <begin position="225"/>
        <end position="248"/>
    </location>
</feature>
<comment type="subunit">
    <text evidence="12">Interacts with the Sec translocase complex via SecD. Specifically interacts with transmembrane segments of nascent integral membrane proteins during membrane integration.</text>
</comment>
<evidence type="ECO:0000256" key="17">
    <source>
        <dbReference type="SAM" id="MobiDB-lite"/>
    </source>
</evidence>
<evidence type="ECO:0000256" key="8">
    <source>
        <dbReference type="ARBA" id="ARBA00022989"/>
    </source>
</evidence>
<feature type="region of interest" description="Disordered" evidence="17">
    <location>
        <begin position="367"/>
        <end position="455"/>
    </location>
</feature>
<keyword evidence="4" id="KW-0813">Transport</keyword>
<keyword evidence="10" id="KW-0143">Chaperone</keyword>
<comment type="subcellular location">
    <subcellularLocation>
        <location evidence="1">Cell membrane</location>
        <topology evidence="1">Multi-pass membrane protein</topology>
    </subcellularLocation>
    <subcellularLocation>
        <location evidence="16">Membrane</location>
        <topology evidence="16">Multi-pass membrane protein</topology>
    </subcellularLocation>
</comment>
<dbReference type="NCBIfam" id="TIGR03592">
    <property type="entry name" value="yidC_oxa1_cterm"/>
    <property type="match status" value="1"/>
</dbReference>
<evidence type="ECO:0000256" key="3">
    <source>
        <dbReference type="ARBA" id="ARBA00015325"/>
    </source>
</evidence>
<keyword evidence="9 18" id="KW-0472">Membrane</keyword>
<feature type="compositionally biased region" description="Basic and acidic residues" evidence="17">
    <location>
        <begin position="370"/>
        <end position="436"/>
    </location>
</feature>
<evidence type="ECO:0000256" key="13">
    <source>
        <dbReference type="ARBA" id="ARBA00031538"/>
    </source>
</evidence>
<evidence type="ECO:0000313" key="21">
    <source>
        <dbReference type="Proteomes" id="UP000198976"/>
    </source>
</evidence>
<evidence type="ECO:0000256" key="11">
    <source>
        <dbReference type="ARBA" id="ARBA00025034"/>
    </source>
</evidence>
<dbReference type="PANTHER" id="PTHR12428">
    <property type="entry name" value="OXA1"/>
    <property type="match status" value="1"/>
</dbReference>
<evidence type="ECO:0000313" key="20">
    <source>
        <dbReference type="EMBL" id="SDU09958.1"/>
    </source>
</evidence>
<comment type="similarity">
    <text evidence="2">Belongs to the OXA1/ALB3/YidC family. Type 1 subfamily.</text>
</comment>
<evidence type="ECO:0000256" key="6">
    <source>
        <dbReference type="ARBA" id="ARBA00022692"/>
    </source>
</evidence>
<feature type="transmembrane region" description="Helical" evidence="18">
    <location>
        <begin position="7"/>
        <end position="30"/>
    </location>
</feature>
<evidence type="ECO:0000256" key="1">
    <source>
        <dbReference type="ARBA" id="ARBA00004651"/>
    </source>
</evidence>
<feature type="transmembrane region" description="Helical" evidence="18">
    <location>
        <begin position="176"/>
        <end position="195"/>
    </location>
</feature>
<dbReference type="CDD" id="cd20070">
    <property type="entry name" value="5TM_YidC_Alb3"/>
    <property type="match status" value="1"/>
</dbReference>
<sequence>MWFDKIIYPFTVAIAWVWVKIHDLLVALGMSGGPGVAWIVSIIVLTIVVRALITPLYVKQLRSQRAMSVMQPEMKKIQEKYKGKTDQASRLKMSEEMQALNKKYGTNPFASCLPLLVQMPILFGMYRALWNAGAVAQGTFNLGDHIGPIDQALAQEIERTTVAGVSLSGRLTESTGVGLAVFIILAIFMVVLQFLTMKISMERNMPQQAQDSSNPMMRTQKMMMYLMPLMFVFTAFVVQMGIMIYLSISTAWTFGQQMVMMTVMPTPGSPAYKDVLAKRERGYKEWAKPYFEEYDRKREELGSDPEAVAQLNQTSLKEIKSKARSQRVAGNFPESMSEGEVVGVYRNLALQEWTTLPDETWMRGVHRAKERSVVRQEKAAKREQPRRMSREQRKQAEAKERQLAAEHERAEQNRRARREANDRAKSELTPEEVERRRAQRKSQRNNPGQRKKKRK</sequence>
<feature type="transmembrane region" description="Helical" evidence="18">
    <location>
        <begin position="109"/>
        <end position="129"/>
    </location>
</feature>
<dbReference type="EMBL" id="LT629792">
    <property type="protein sequence ID" value="SDU09958.1"/>
    <property type="molecule type" value="Genomic_DNA"/>
</dbReference>
<feature type="transmembrane region" description="Helical" evidence="18">
    <location>
        <begin position="36"/>
        <end position="58"/>
    </location>
</feature>
<dbReference type="InterPro" id="IPR001708">
    <property type="entry name" value="YidC/ALB3/OXA1/COX18"/>
</dbReference>
<dbReference type="PANTHER" id="PTHR12428:SF65">
    <property type="entry name" value="CYTOCHROME C OXIDASE ASSEMBLY PROTEIN COX18, MITOCHONDRIAL"/>
    <property type="match status" value="1"/>
</dbReference>
<evidence type="ECO:0000256" key="10">
    <source>
        <dbReference type="ARBA" id="ARBA00023186"/>
    </source>
</evidence>
<dbReference type="Pfam" id="PF02096">
    <property type="entry name" value="60KD_IMP"/>
    <property type="match status" value="1"/>
</dbReference>
<proteinExistence type="inferred from homology"/>
<evidence type="ECO:0000259" key="19">
    <source>
        <dbReference type="Pfam" id="PF02096"/>
    </source>
</evidence>
<accession>A0ABY0VD56</accession>
<dbReference type="RefSeq" id="WP_092649020.1">
    <property type="nucleotide sequence ID" value="NZ_LT629792.1"/>
</dbReference>
<keyword evidence="6 16" id="KW-0812">Transmembrane</keyword>
<evidence type="ECO:0000256" key="2">
    <source>
        <dbReference type="ARBA" id="ARBA00010527"/>
    </source>
</evidence>
<comment type="function">
    <text evidence="11">Required for the insertion and/or proper folding and/or complex formation of integral membrane proteins into the membrane. Involved in integration of membrane proteins that insert both dependently and independently of the Sec translocase complex, as well as at least some lipoproteins. Aids folding of multispanning membrane proteins.</text>
</comment>
<evidence type="ECO:0000256" key="16">
    <source>
        <dbReference type="RuleBase" id="RU003945"/>
    </source>
</evidence>
<evidence type="ECO:0000256" key="9">
    <source>
        <dbReference type="ARBA" id="ARBA00023136"/>
    </source>
</evidence>
<keyword evidence="8 18" id="KW-1133">Transmembrane helix</keyword>
<dbReference type="InterPro" id="IPR047196">
    <property type="entry name" value="YidC_ALB_C"/>
</dbReference>
<evidence type="ECO:0000256" key="18">
    <source>
        <dbReference type="SAM" id="Phobius"/>
    </source>
</evidence>
<evidence type="ECO:0000256" key="7">
    <source>
        <dbReference type="ARBA" id="ARBA00022927"/>
    </source>
</evidence>
<dbReference type="Proteomes" id="UP000198976">
    <property type="component" value="Chromosome I"/>
</dbReference>
<evidence type="ECO:0000256" key="14">
    <source>
        <dbReference type="ARBA" id="ARBA00033245"/>
    </source>
</evidence>
<name>A0ABY0VD56_9ACTO</name>
<evidence type="ECO:0000256" key="12">
    <source>
        <dbReference type="ARBA" id="ARBA00026028"/>
    </source>
</evidence>
<evidence type="ECO:0000256" key="5">
    <source>
        <dbReference type="ARBA" id="ARBA00022475"/>
    </source>
</evidence>
<feature type="compositionally biased region" description="Basic residues" evidence="17">
    <location>
        <begin position="437"/>
        <end position="455"/>
    </location>
</feature>
<keyword evidence="21" id="KW-1185">Reference proteome</keyword>
<dbReference type="InterPro" id="IPR028055">
    <property type="entry name" value="YidC/Oxa/ALB_C"/>
</dbReference>
<gene>
    <name evidence="20" type="ORF">SAMN04489714_2157</name>
</gene>
<keyword evidence="5" id="KW-1003">Cell membrane</keyword>
<reference evidence="20 21" key="1">
    <citation type="submission" date="2016-10" db="EMBL/GenBank/DDBJ databases">
        <authorList>
            <person name="Varghese N."/>
            <person name="Submissions S."/>
        </authorList>
    </citation>
    <scope>NUCLEOTIDE SEQUENCE [LARGE SCALE GENOMIC DNA]</scope>
    <source>
        <strain evidence="20 21">DSM 9169</strain>
    </source>
</reference>
<organism evidence="20 21">
    <name type="scientific">Schaalia radingae</name>
    <dbReference type="NCBI Taxonomy" id="131110"/>
    <lineage>
        <taxon>Bacteria</taxon>
        <taxon>Bacillati</taxon>
        <taxon>Actinomycetota</taxon>
        <taxon>Actinomycetes</taxon>
        <taxon>Actinomycetales</taxon>
        <taxon>Actinomycetaceae</taxon>
        <taxon>Schaalia</taxon>
    </lineage>
</organism>
<protein>
    <recommendedName>
        <fullName evidence="3">Membrane protein insertase YidC</fullName>
    </recommendedName>
    <alternativeName>
        <fullName evidence="15">Foldase YidC</fullName>
    </alternativeName>
    <alternativeName>
        <fullName evidence="14">Membrane integrase YidC</fullName>
    </alternativeName>
    <alternativeName>
        <fullName evidence="13">Membrane protein YidC</fullName>
    </alternativeName>
</protein>
<feature type="domain" description="Membrane insertase YidC/Oxa/ALB C-terminal" evidence="19">
    <location>
        <begin position="38"/>
        <end position="261"/>
    </location>
</feature>
<evidence type="ECO:0000256" key="15">
    <source>
        <dbReference type="ARBA" id="ARBA00033342"/>
    </source>
</evidence>
<keyword evidence="7" id="KW-0653">Protein transport</keyword>